<evidence type="ECO:0000256" key="5">
    <source>
        <dbReference type="ARBA" id="ARBA00022989"/>
    </source>
</evidence>
<keyword evidence="4 10" id="KW-0812">Transmembrane</keyword>
<evidence type="ECO:0000256" key="8">
    <source>
        <dbReference type="ARBA" id="ARBA00023136"/>
    </source>
</evidence>
<feature type="domain" description="Cation/H+ exchanger transmembrane" evidence="11">
    <location>
        <begin position="19"/>
        <end position="449"/>
    </location>
</feature>
<feature type="transmembrane region" description="Helical" evidence="10">
    <location>
        <begin position="307"/>
        <end position="333"/>
    </location>
</feature>
<keyword evidence="13" id="KW-1185">Reference proteome</keyword>
<evidence type="ECO:0000256" key="2">
    <source>
        <dbReference type="ARBA" id="ARBA00022448"/>
    </source>
</evidence>
<keyword evidence="5 10" id="KW-1133">Transmembrane helix</keyword>
<sequence>MVEENLVENGLLFGVVAVVTIVVAGVFSRKLGVAAPLILILVGFGYSYIPGAPTVVPHEIVLLGLLPPILYAAAINVPVVDLRRNFSTISALSVGLVLVTAFGTGFILYAIFPELSLAGGIALGAVISPTDAVAATALGKKLGLPPRLVTILEGESLVNDATALVLLRSAILAISGAVTFWDVLGDFVFAVIVAIVVGLVVGFVTVWVRAKLRDPVLDTAISLAVPFIAFIPAETLGASGVLAVVTAGLYSGHSSAKKFTAQARIAEKLNWRTVQFMLENGVFLLMGVELSAIIADVLAQDLSVRAALGFGLLMVVSIIVIRFLFIIPLLLVLRRRTEQAEIRQSRFREMLDRLRGRVKGNPGLERRQDRAERVFQRRATDIKQLRAEGLGWRGGIVLGWSGMRGVVTLAAAQSLPESIPYRSQLVLIAFTVAVVTLLVQGGTLPWLIRASGIRGSDRAADRRELAELLDEMGAAGLATLENPAFTLPEGEQIDQEVIDRVRHDTLLSAESAWERARYGAGEDALAKSPHQQYRSLRQEVLQAERAALLDARSSGTYPSRILARAQAMLDLEETRLAQIDNPSGS</sequence>
<dbReference type="Pfam" id="PF00999">
    <property type="entry name" value="Na_H_Exchanger"/>
    <property type="match status" value="1"/>
</dbReference>
<evidence type="ECO:0000256" key="3">
    <source>
        <dbReference type="ARBA" id="ARBA00022475"/>
    </source>
</evidence>
<keyword evidence="7" id="KW-0406">Ion transport</keyword>
<keyword evidence="9" id="KW-0739">Sodium transport</keyword>
<comment type="caution">
    <text evidence="12">The sequence shown here is derived from an EMBL/GenBank/DDBJ whole genome shotgun (WGS) entry which is preliminary data.</text>
</comment>
<feature type="transmembrane region" description="Helical" evidence="10">
    <location>
        <begin position="239"/>
        <end position="256"/>
    </location>
</feature>
<evidence type="ECO:0000256" key="9">
    <source>
        <dbReference type="ARBA" id="ARBA00023201"/>
    </source>
</evidence>
<evidence type="ECO:0000256" key="10">
    <source>
        <dbReference type="SAM" id="Phobius"/>
    </source>
</evidence>
<dbReference type="InterPro" id="IPR018422">
    <property type="entry name" value="Cation/H_exchanger_CPA1"/>
</dbReference>
<evidence type="ECO:0000313" key="12">
    <source>
        <dbReference type="EMBL" id="MET4582038.1"/>
    </source>
</evidence>
<feature type="transmembrane region" description="Helical" evidence="10">
    <location>
        <begin position="91"/>
        <end position="112"/>
    </location>
</feature>
<accession>A0ABV2QLV6</accession>
<keyword evidence="3" id="KW-1003">Cell membrane</keyword>
<feature type="transmembrane region" description="Helical" evidence="10">
    <location>
        <begin position="61"/>
        <end position="79"/>
    </location>
</feature>
<dbReference type="EMBL" id="JBEPSJ010000001">
    <property type="protein sequence ID" value="MET4582038.1"/>
    <property type="molecule type" value="Genomic_DNA"/>
</dbReference>
<keyword evidence="2" id="KW-0813">Transport</keyword>
<keyword evidence="8 10" id="KW-0472">Membrane</keyword>
<feature type="transmembrane region" description="Helical" evidence="10">
    <location>
        <begin position="276"/>
        <end position="295"/>
    </location>
</feature>
<reference evidence="12 13" key="1">
    <citation type="submission" date="2024-06" db="EMBL/GenBank/DDBJ databases">
        <title>Sorghum-associated microbial communities from plants grown in Nebraska, USA.</title>
        <authorList>
            <person name="Schachtman D."/>
        </authorList>
    </citation>
    <scope>NUCLEOTIDE SEQUENCE [LARGE SCALE GENOMIC DNA]</scope>
    <source>
        <strain evidence="12 13">2857</strain>
    </source>
</reference>
<protein>
    <submittedName>
        <fullName evidence="12">NhaP-type Na+/H+ or K+/H+ antiporter</fullName>
    </submittedName>
</protein>
<evidence type="ECO:0000256" key="4">
    <source>
        <dbReference type="ARBA" id="ARBA00022692"/>
    </source>
</evidence>
<dbReference type="Gene3D" id="6.10.140.1330">
    <property type="match status" value="1"/>
</dbReference>
<feature type="transmembrane region" description="Helical" evidence="10">
    <location>
        <begin position="31"/>
        <end position="49"/>
    </location>
</feature>
<organism evidence="12 13">
    <name type="scientific">Conyzicola nivalis</name>
    <dbReference type="NCBI Taxonomy" id="1477021"/>
    <lineage>
        <taxon>Bacteria</taxon>
        <taxon>Bacillati</taxon>
        <taxon>Actinomycetota</taxon>
        <taxon>Actinomycetes</taxon>
        <taxon>Micrococcales</taxon>
        <taxon>Microbacteriaceae</taxon>
        <taxon>Conyzicola</taxon>
    </lineage>
</organism>
<keyword evidence="6" id="KW-0915">Sodium</keyword>
<dbReference type="RefSeq" id="WP_354024192.1">
    <property type="nucleotide sequence ID" value="NZ_JBEPSJ010000001.1"/>
</dbReference>
<evidence type="ECO:0000259" key="11">
    <source>
        <dbReference type="Pfam" id="PF00999"/>
    </source>
</evidence>
<dbReference type="InterPro" id="IPR006153">
    <property type="entry name" value="Cation/H_exchanger_TM"/>
</dbReference>
<feature type="transmembrane region" description="Helical" evidence="10">
    <location>
        <begin position="6"/>
        <end position="24"/>
    </location>
</feature>
<dbReference type="PANTHER" id="PTHR10110">
    <property type="entry name" value="SODIUM/HYDROGEN EXCHANGER"/>
    <property type="match status" value="1"/>
</dbReference>
<gene>
    <name evidence="12" type="ORF">ABIE21_001528</name>
</gene>
<comment type="subcellular location">
    <subcellularLocation>
        <location evidence="1">Cell membrane</location>
        <topology evidence="1">Multi-pass membrane protein</topology>
    </subcellularLocation>
</comment>
<feature type="transmembrane region" description="Helical" evidence="10">
    <location>
        <begin position="160"/>
        <end position="181"/>
    </location>
</feature>
<dbReference type="PANTHER" id="PTHR10110:SF86">
    <property type="entry name" value="SODIUM_HYDROGEN EXCHANGER 7"/>
    <property type="match status" value="1"/>
</dbReference>
<evidence type="ECO:0000256" key="1">
    <source>
        <dbReference type="ARBA" id="ARBA00004651"/>
    </source>
</evidence>
<evidence type="ECO:0000256" key="6">
    <source>
        <dbReference type="ARBA" id="ARBA00023053"/>
    </source>
</evidence>
<proteinExistence type="predicted"/>
<evidence type="ECO:0000256" key="7">
    <source>
        <dbReference type="ARBA" id="ARBA00023065"/>
    </source>
</evidence>
<dbReference type="Proteomes" id="UP001549257">
    <property type="component" value="Unassembled WGS sequence"/>
</dbReference>
<feature type="transmembrane region" description="Helical" evidence="10">
    <location>
        <begin position="187"/>
        <end position="208"/>
    </location>
</feature>
<feature type="transmembrane region" description="Helical" evidence="10">
    <location>
        <begin position="424"/>
        <end position="448"/>
    </location>
</feature>
<evidence type="ECO:0000313" key="13">
    <source>
        <dbReference type="Proteomes" id="UP001549257"/>
    </source>
</evidence>
<feature type="transmembrane region" description="Helical" evidence="10">
    <location>
        <begin position="390"/>
        <end position="412"/>
    </location>
</feature>
<name>A0ABV2QLV6_9MICO</name>